<gene>
    <name evidence="1" type="ORF">ENW48_04015</name>
</gene>
<comment type="caution">
    <text evidence="1">The sequence shown here is derived from an EMBL/GenBank/DDBJ whole genome shotgun (WGS) entry which is preliminary data.</text>
</comment>
<protein>
    <submittedName>
        <fullName evidence="1">Uncharacterized protein</fullName>
    </submittedName>
</protein>
<dbReference type="EMBL" id="DTKJ01000025">
    <property type="protein sequence ID" value="HGZ11368.1"/>
    <property type="molecule type" value="Genomic_DNA"/>
</dbReference>
<accession>A0A7C5AL90</accession>
<evidence type="ECO:0000313" key="1">
    <source>
        <dbReference type="EMBL" id="HGZ11368.1"/>
    </source>
</evidence>
<name>A0A7C5AL90_9BACT</name>
<organism evidence="1">
    <name type="scientific">Desulfobacca acetoxidans</name>
    <dbReference type="NCBI Taxonomy" id="60893"/>
    <lineage>
        <taxon>Bacteria</taxon>
        <taxon>Pseudomonadati</taxon>
        <taxon>Thermodesulfobacteriota</taxon>
        <taxon>Desulfobaccia</taxon>
        <taxon>Desulfobaccales</taxon>
        <taxon>Desulfobaccaceae</taxon>
        <taxon>Desulfobacca</taxon>
    </lineage>
</organism>
<sequence length="156" mass="17120">MELDLGLNMKNALALARTFGTKDLDVIWHFMHQLAGAVPNASSLDDKLNRTLPILHSLRPRDELEAMLFVQMVGVHNAAMECLQRGLHPHQVPEGVEANINRATALTKVFLGQLEALQKYRGKGSQQRVTVEHVHVHKGGQAIVGAVQPRGRGRGG</sequence>
<reference evidence="1" key="1">
    <citation type="journal article" date="2020" name="mSystems">
        <title>Genome- and Community-Level Interaction Insights into Carbon Utilization and Element Cycling Functions of Hydrothermarchaeota in Hydrothermal Sediment.</title>
        <authorList>
            <person name="Zhou Z."/>
            <person name="Liu Y."/>
            <person name="Xu W."/>
            <person name="Pan J."/>
            <person name="Luo Z.H."/>
            <person name="Li M."/>
        </authorList>
    </citation>
    <scope>NUCLEOTIDE SEQUENCE [LARGE SCALE GENOMIC DNA]</scope>
    <source>
        <strain evidence="1">SpSt-853</strain>
    </source>
</reference>
<proteinExistence type="predicted"/>
<dbReference type="AlphaFoldDB" id="A0A7C5AL90"/>